<dbReference type="EMBL" id="CAQQ02164008">
    <property type="status" value="NOT_ANNOTATED_CDS"/>
    <property type="molecule type" value="Genomic_DNA"/>
</dbReference>
<evidence type="ECO:0000256" key="1">
    <source>
        <dbReference type="SAM" id="MobiDB-lite"/>
    </source>
</evidence>
<feature type="region of interest" description="Disordered" evidence="1">
    <location>
        <begin position="1"/>
        <end position="29"/>
    </location>
</feature>
<dbReference type="HOGENOM" id="CLU_1100784_0_0_1"/>
<dbReference type="SUPFAM" id="SSF47459">
    <property type="entry name" value="HLH, helix-loop-helix DNA-binding domain"/>
    <property type="match status" value="1"/>
</dbReference>
<dbReference type="SMART" id="SM00353">
    <property type="entry name" value="HLH"/>
    <property type="match status" value="1"/>
</dbReference>
<organism evidence="3 4">
    <name type="scientific">Megaselia scalaris</name>
    <name type="common">Humpbacked fly</name>
    <name type="synonym">Phora scalaris</name>
    <dbReference type="NCBI Taxonomy" id="36166"/>
    <lineage>
        <taxon>Eukaryota</taxon>
        <taxon>Metazoa</taxon>
        <taxon>Ecdysozoa</taxon>
        <taxon>Arthropoda</taxon>
        <taxon>Hexapoda</taxon>
        <taxon>Insecta</taxon>
        <taxon>Pterygota</taxon>
        <taxon>Neoptera</taxon>
        <taxon>Endopterygota</taxon>
        <taxon>Diptera</taxon>
        <taxon>Brachycera</taxon>
        <taxon>Muscomorpha</taxon>
        <taxon>Platypezoidea</taxon>
        <taxon>Phoridae</taxon>
        <taxon>Megaseliini</taxon>
        <taxon>Megaselia</taxon>
    </lineage>
</organism>
<dbReference type="PANTHER" id="PTHR10684:SF4">
    <property type="entry name" value="TAIMAN, ISOFORM G"/>
    <property type="match status" value="1"/>
</dbReference>
<accession>T1GGX1</accession>
<dbReference type="GO" id="GO:0046983">
    <property type="term" value="F:protein dimerization activity"/>
    <property type="evidence" value="ECO:0007669"/>
    <property type="project" value="InterPro"/>
</dbReference>
<dbReference type="AlphaFoldDB" id="T1GGX1"/>
<reference evidence="4" key="1">
    <citation type="submission" date="2013-02" db="EMBL/GenBank/DDBJ databases">
        <authorList>
            <person name="Hughes D."/>
        </authorList>
    </citation>
    <scope>NUCLEOTIDE SEQUENCE</scope>
    <source>
        <strain>Durham</strain>
        <strain evidence="4">NC isolate 2 -- Noor lab</strain>
    </source>
</reference>
<dbReference type="InterPro" id="IPR056193">
    <property type="entry name" value="bHLH_NCOA1-3"/>
</dbReference>
<dbReference type="STRING" id="36166.T1GGX1"/>
<feature type="domain" description="BHLH" evidence="2">
    <location>
        <begin position="28"/>
        <end position="85"/>
    </location>
</feature>
<dbReference type="GO" id="GO:0003713">
    <property type="term" value="F:transcription coactivator activity"/>
    <property type="evidence" value="ECO:0007669"/>
    <property type="project" value="InterPro"/>
</dbReference>
<dbReference type="GO" id="GO:0016922">
    <property type="term" value="F:nuclear receptor binding"/>
    <property type="evidence" value="ECO:0007669"/>
    <property type="project" value="TreeGrafter"/>
</dbReference>
<keyword evidence="4" id="KW-1185">Reference proteome</keyword>
<dbReference type="PROSITE" id="PS50888">
    <property type="entry name" value="BHLH"/>
    <property type="match status" value="1"/>
</dbReference>
<evidence type="ECO:0000313" key="3">
    <source>
        <dbReference type="EnsemblMetazoa" id="MESCA002652-PA"/>
    </source>
</evidence>
<evidence type="ECO:0000259" key="2">
    <source>
        <dbReference type="PROSITE" id="PS50888"/>
    </source>
</evidence>
<feature type="compositionally biased region" description="Polar residues" evidence="1">
    <location>
        <begin position="1"/>
        <end position="16"/>
    </location>
</feature>
<proteinExistence type="predicted"/>
<dbReference type="InterPro" id="IPR011598">
    <property type="entry name" value="bHLH_dom"/>
</dbReference>
<dbReference type="GO" id="GO:0005634">
    <property type="term" value="C:nucleus"/>
    <property type="evidence" value="ECO:0007669"/>
    <property type="project" value="InterPro"/>
</dbReference>
<sequence>MDIVPSISSASTINANRKNRKKTDIKPQSQINKCNNEKRRRELENNYIEHLGEMLQLNKRGGDMTSTKPDKAAILNQVVKVYRELCEKGQSSDNSSNLNIKQTSSICSKCSMENCKLHPVQQDDISSTGLKNDSNEMVENATTSSITPEISANFEALEYYISSQGWVLMLINKEGNKIYTYLHSNDKTKIHNMLNNNMMENKSSWDQDDKLKSFNKVKRSCSVKVRMSVKNTTSEIKNEDESLVDLVIIAAPA</sequence>
<evidence type="ECO:0000313" key="4">
    <source>
        <dbReference type="Proteomes" id="UP000015102"/>
    </source>
</evidence>
<protein>
    <recommendedName>
        <fullName evidence="2">BHLH domain-containing protein</fullName>
    </recommendedName>
</protein>
<name>T1GGX1_MEGSC</name>
<dbReference type="PANTHER" id="PTHR10684">
    <property type="entry name" value="NUCLEAR RECEPTOR COACTIVATOR"/>
    <property type="match status" value="1"/>
</dbReference>
<dbReference type="FunFam" id="4.10.280.10:FF:000080">
    <property type="entry name" value="Taiman isoform A"/>
    <property type="match status" value="1"/>
</dbReference>
<reference evidence="3" key="2">
    <citation type="submission" date="2015-06" db="UniProtKB">
        <authorList>
            <consortium name="EnsemblMetazoa"/>
        </authorList>
    </citation>
    <scope>IDENTIFICATION</scope>
</reference>
<dbReference type="GO" id="GO:0045944">
    <property type="term" value="P:positive regulation of transcription by RNA polymerase II"/>
    <property type="evidence" value="ECO:0007669"/>
    <property type="project" value="TreeGrafter"/>
</dbReference>
<dbReference type="Proteomes" id="UP000015102">
    <property type="component" value="Unassembled WGS sequence"/>
</dbReference>
<dbReference type="EnsemblMetazoa" id="MESCA002652-RA">
    <property type="protein sequence ID" value="MESCA002652-PA"/>
    <property type="gene ID" value="MESCA002652"/>
</dbReference>
<dbReference type="Gene3D" id="4.10.280.10">
    <property type="entry name" value="Helix-loop-helix DNA-binding domain"/>
    <property type="match status" value="1"/>
</dbReference>
<dbReference type="Pfam" id="PF23172">
    <property type="entry name" value="bHLH_NCOA"/>
    <property type="match status" value="1"/>
</dbReference>
<dbReference type="GO" id="GO:0032870">
    <property type="term" value="P:cellular response to hormone stimulus"/>
    <property type="evidence" value="ECO:0007669"/>
    <property type="project" value="TreeGrafter"/>
</dbReference>
<dbReference type="InterPro" id="IPR036638">
    <property type="entry name" value="HLH_DNA-bd_sf"/>
</dbReference>
<dbReference type="InterPro" id="IPR017426">
    <property type="entry name" value="Nuclear_rcpt_coactivator"/>
</dbReference>